<keyword evidence="3 5" id="KW-0964">Secreted</keyword>
<dbReference type="GO" id="GO:0009699">
    <property type="term" value="P:phenylpropanoid biosynthetic process"/>
    <property type="evidence" value="ECO:0007669"/>
    <property type="project" value="UniProtKB-ARBA"/>
</dbReference>
<evidence type="ECO:0000313" key="7">
    <source>
        <dbReference type="EnsemblPlants" id="ORGLA12G0070000.1"/>
    </source>
</evidence>
<dbReference type="SUPFAM" id="SSF51101">
    <property type="entry name" value="Mannose-binding lectins"/>
    <property type="match status" value="1"/>
</dbReference>
<evidence type="ECO:0000256" key="4">
    <source>
        <dbReference type="ARBA" id="ARBA00022734"/>
    </source>
</evidence>
<dbReference type="OMA" id="WGSSHEG"/>
<dbReference type="GO" id="GO:0030246">
    <property type="term" value="F:carbohydrate binding"/>
    <property type="evidence" value="ECO:0007669"/>
    <property type="project" value="UniProtKB-KW"/>
</dbReference>
<reference evidence="7 8" key="2">
    <citation type="submission" date="2018-04" db="EMBL/GenBank/DDBJ databases">
        <title>OglaRS2 (Oryza glaberrima Reference Sequence Version 2).</title>
        <authorList>
            <person name="Zhang J."/>
            <person name="Kudrna D."/>
            <person name="Lee S."/>
            <person name="Talag J."/>
            <person name="Rajasekar S."/>
            <person name="Wing R.A."/>
        </authorList>
    </citation>
    <scope>NUCLEOTIDE SEQUENCE [LARGE SCALE GENOMIC DNA]</scope>
    <source>
        <strain evidence="7 8">cv. IRGC 96717</strain>
    </source>
</reference>
<dbReference type="InterPro" id="IPR001229">
    <property type="entry name" value="Jacalin-like_lectin_dom"/>
</dbReference>
<dbReference type="InterPro" id="IPR036404">
    <property type="entry name" value="Jacalin-like_lectin_dom_sf"/>
</dbReference>
<evidence type="ECO:0000256" key="1">
    <source>
        <dbReference type="ARBA" id="ARBA00010746"/>
    </source>
</evidence>
<feature type="domain" description="Jacalin-type lectin" evidence="6">
    <location>
        <begin position="165"/>
        <end position="307"/>
    </location>
</feature>
<dbReference type="Gene3D" id="2.40.480.10">
    <property type="entry name" value="Allene oxide cyclase-like"/>
    <property type="match status" value="1"/>
</dbReference>
<dbReference type="HOGENOM" id="CLU_078923_0_0_1"/>
<evidence type="ECO:0000259" key="6">
    <source>
        <dbReference type="PROSITE" id="PS51752"/>
    </source>
</evidence>
<sequence length="308" mass="33265">MADPSKLQITPCGMLVQGNQINFTKLYLHHTPAGPKPNQSTVTSNDKKTGLGSIVVNNWPVYDGIGSDAKLVAYAKGLHVYAGAWHNSFSLVFEDERLKGSTLQVMGLIVEEGDWAIVGGTGQFAMATGVILKKMQEQKQDGNIIELTIHGFCPLLKGSQMQCLVTKIGPWGSSHEGTVQDITESPKRLESITLYLGWSVDSISFTYLDHAGEKHKAGPWGGPGGDPIMIEFGSSEFLKEVSGTFGPYEGSTVIRSINFITNKQTYGPFGRQEGTPFSVPAQNNSSVVGFFGRSGKYINAVGVYVQPI</sequence>
<dbReference type="CDD" id="cd09612">
    <property type="entry name" value="Jacalin"/>
    <property type="match status" value="1"/>
</dbReference>
<dbReference type="GO" id="GO:0048046">
    <property type="term" value="C:apoplast"/>
    <property type="evidence" value="ECO:0007669"/>
    <property type="project" value="UniProtKB-SubCell"/>
</dbReference>
<keyword evidence="8" id="KW-1185">Reference proteome</keyword>
<dbReference type="SMART" id="SM00915">
    <property type="entry name" value="Jacalin"/>
    <property type="match status" value="1"/>
</dbReference>
<evidence type="ECO:0000256" key="5">
    <source>
        <dbReference type="RuleBase" id="RU363099"/>
    </source>
</evidence>
<dbReference type="eggNOG" id="ENOG502S4MA">
    <property type="taxonomic scope" value="Eukaryota"/>
</dbReference>
<dbReference type="InterPro" id="IPR044859">
    <property type="entry name" value="Allene_oxi_cyc_Dirigent"/>
</dbReference>
<dbReference type="PANTHER" id="PTHR46506">
    <property type="entry name" value="OS05G0143600 PROTEIN"/>
    <property type="match status" value="1"/>
</dbReference>
<keyword evidence="5" id="KW-0052">Apoplast</keyword>
<reference evidence="7" key="1">
    <citation type="submission" date="2015-06" db="UniProtKB">
        <authorList>
            <consortium name="EnsemblPlants"/>
        </authorList>
    </citation>
    <scope>IDENTIFICATION</scope>
</reference>
<comment type="subcellular location">
    <subcellularLocation>
        <location evidence="5">Secreted</location>
        <location evidence="5">Extracellular space</location>
        <location evidence="5">Apoplast</location>
    </subcellularLocation>
</comment>
<proteinExistence type="inferred from homology"/>
<organism evidence="7 8">
    <name type="scientific">Oryza glaberrima</name>
    <name type="common">African rice</name>
    <dbReference type="NCBI Taxonomy" id="4538"/>
    <lineage>
        <taxon>Eukaryota</taxon>
        <taxon>Viridiplantae</taxon>
        <taxon>Streptophyta</taxon>
        <taxon>Embryophyta</taxon>
        <taxon>Tracheophyta</taxon>
        <taxon>Spermatophyta</taxon>
        <taxon>Magnoliopsida</taxon>
        <taxon>Liliopsida</taxon>
        <taxon>Poales</taxon>
        <taxon>Poaceae</taxon>
        <taxon>BOP clade</taxon>
        <taxon>Oryzoideae</taxon>
        <taxon>Oryzeae</taxon>
        <taxon>Oryzinae</taxon>
        <taxon>Oryza</taxon>
    </lineage>
</organism>
<name>I1R594_ORYGL</name>
<protein>
    <recommendedName>
        <fullName evidence="5">Dirigent protein</fullName>
    </recommendedName>
</protein>
<dbReference type="Pfam" id="PF03018">
    <property type="entry name" value="Dirigent"/>
    <property type="match status" value="1"/>
</dbReference>
<comment type="function">
    <text evidence="5">Dirigent proteins impart stereoselectivity on the phenoxy radical-coupling reaction, yielding optically active lignans from two molecules of coniferyl alcohol in the biosynthesis of lignans, flavonolignans, and alkaloids and thus plays a central role in plant secondary metabolism.</text>
</comment>
<evidence type="ECO:0000313" key="8">
    <source>
        <dbReference type="Proteomes" id="UP000007306"/>
    </source>
</evidence>
<comment type="subunit">
    <text evidence="2 5">Homodimer.</text>
</comment>
<dbReference type="EnsemblPlants" id="ORGLA12G0070000.1">
    <property type="protein sequence ID" value="ORGLA12G0070000.1"/>
    <property type="gene ID" value="ORGLA12G0070000"/>
</dbReference>
<dbReference type="InterPro" id="IPR004265">
    <property type="entry name" value="Dirigent"/>
</dbReference>
<dbReference type="Gene3D" id="2.100.10.30">
    <property type="entry name" value="Jacalin-like lectin domain"/>
    <property type="match status" value="1"/>
</dbReference>
<dbReference type="Proteomes" id="UP000007306">
    <property type="component" value="Chromosome 12"/>
</dbReference>
<dbReference type="STRING" id="4538.I1R594"/>
<keyword evidence="4" id="KW-0430">Lectin</keyword>
<dbReference type="AlphaFoldDB" id="I1R594"/>
<dbReference type="Gramene" id="ORGLA12G0070000.1">
    <property type="protein sequence ID" value="ORGLA12G0070000.1"/>
    <property type="gene ID" value="ORGLA12G0070000"/>
</dbReference>
<comment type="similarity">
    <text evidence="1 5">Belongs to the plant dirigent protein family.</text>
</comment>
<dbReference type="InterPro" id="IPR033734">
    <property type="entry name" value="Jacalin-like_lectin_dom_plant"/>
</dbReference>
<evidence type="ECO:0000256" key="3">
    <source>
        <dbReference type="ARBA" id="ARBA00022525"/>
    </source>
</evidence>
<dbReference type="Pfam" id="PF01419">
    <property type="entry name" value="Jacalin"/>
    <property type="match status" value="1"/>
</dbReference>
<accession>I1R594</accession>
<dbReference type="PROSITE" id="PS51752">
    <property type="entry name" value="JACALIN_LECTIN"/>
    <property type="match status" value="1"/>
</dbReference>
<evidence type="ECO:0000256" key="2">
    <source>
        <dbReference type="ARBA" id="ARBA00011738"/>
    </source>
</evidence>